<keyword evidence="4" id="KW-1185">Reference proteome</keyword>
<accession>A0A6P2H9W7</accession>
<gene>
    <name evidence="3" type="ORF">BDI24065_00491</name>
</gene>
<dbReference type="Pfam" id="PF03795">
    <property type="entry name" value="YCII"/>
    <property type="match status" value="1"/>
</dbReference>
<evidence type="ECO:0000259" key="2">
    <source>
        <dbReference type="Pfam" id="PF03795"/>
    </source>
</evidence>
<evidence type="ECO:0000313" key="4">
    <source>
        <dbReference type="Proteomes" id="UP000494125"/>
    </source>
</evidence>
<dbReference type="Proteomes" id="UP000494125">
    <property type="component" value="Unassembled WGS sequence"/>
</dbReference>
<feature type="domain" description="YCII-related" evidence="2">
    <location>
        <begin position="4"/>
        <end position="82"/>
    </location>
</feature>
<reference evidence="3 4" key="1">
    <citation type="submission" date="2019-09" db="EMBL/GenBank/DDBJ databases">
        <authorList>
            <person name="Depoorter E."/>
        </authorList>
    </citation>
    <scope>NUCLEOTIDE SEQUENCE [LARGE SCALE GENOMIC DNA]</scope>
    <source>
        <strain evidence="3">LMG 24065</strain>
    </source>
</reference>
<evidence type="ECO:0000256" key="1">
    <source>
        <dbReference type="ARBA" id="ARBA00007689"/>
    </source>
</evidence>
<dbReference type="PANTHER" id="PTHR37828">
    <property type="entry name" value="GSR2449 PROTEIN"/>
    <property type="match status" value="1"/>
</dbReference>
<dbReference type="GeneID" id="93025567"/>
<proteinExistence type="inferred from homology"/>
<sequence>MLFLVLLEYLRPLSEVDFHMDDHRAFLSRHYAAGHFLLSGRKVPRTGGVILARADALDEVTQWVSEDPFHQAGVARYQIIAWEPTMAAQGIPNI</sequence>
<dbReference type="InterPro" id="IPR005545">
    <property type="entry name" value="YCII"/>
</dbReference>
<evidence type="ECO:0000313" key="3">
    <source>
        <dbReference type="EMBL" id="VWB14131.1"/>
    </source>
</evidence>
<dbReference type="EMBL" id="CABVPN010000002">
    <property type="protein sequence ID" value="VWB14131.1"/>
    <property type="molecule type" value="Genomic_DNA"/>
</dbReference>
<dbReference type="SUPFAM" id="SSF54909">
    <property type="entry name" value="Dimeric alpha+beta barrel"/>
    <property type="match status" value="1"/>
</dbReference>
<dbReference type="PANTHER" id="PTHR37828:SF1">
    <property type="entry name" value="YCII-RELATED DOMAIN-CONTAINING PROTEIN"/>
    <property type="match status" value="1"/>
</dbReference>
<dbReference type="RefSeq" id="WP_151050667.1">
    <property type="nucleotide sequence ID" value="NZ_CABVPN010000002.1"/>
</dbReference>
<dbReference type="InterPro" id="IPR011008">
    <property type="entry name" value="Dimeric_a/b-barrel"/>
</dbReference>
<dbReference type="Gene3D" id="3.30.70.1060">
    <property type="entry name" value="Dimeric alpha+beta barrel"/>
    <property type="match status" value="1"/>
</dbReference>
<name>A0A6P2H9W7_9BURK</name>
<organism evidence="3 4">
    <name type="scientific">Burkholderia diffusa</name>
    <dbReference type="NCBI Taxonomy" id="488732"/>
    <lineage>
        <taxon>Bacteria</taxon>
        <taxon>Pseudomonadati</taxon>
        <taxon>Pseudomonadota</taxon>
        <taxon>Betaproteobacteria</taxon>
        <taxon>Burkholderiales</taxon>
        <taxon>Burkholderiaceae</taxon>
        <taxon>Burkholderia</taxon>
        <taxon>Burkholderia cepacia complex</taxon>
    </lineage>
</organism>
<comment type="similarity">
    <text evidence="1">Belongs to the YciI family.</text>
</comment>
<dbReference type="AlphaFoldDB" id="A0A6P2H9W7"/>
<protein>
    <submittedName>
        <fullName evidence="3">YCII-related domain-containing protein</fullName>
    </submittedName>
</protein>